<gene>
    <name evidence="6" type="ORF">SAMN02745148_02250</name>
</gene>
<keyword evidence="5" id="KW-0119">Carbohydrate metabolism</keyword>
<comment type="similarity">
    <text evidence="2">Belongs to the HAD-like hydrolase superfamily. CbbY/CbbZ/Gph/YieH family.</text>
</comment>
<organism evidence="6 7">
    <name type="scientific">Modicisalibacter ilicicola DSM 19980</name>
    <dbReference type="NCBI Taxonomy" id="1121942"/>
    <lineage>
        <taxon>Bacteria</taxon>
        <taxon>Pseudomonadati</taxon>
        <taxon>Pseudomonadota</taxon>
        <taxon>Gammaproteobacteria</taxon>
        <taxon>Oceanospirillales</taxon>
        <taxon>Halomonadaceae</taxon>
        <taxon>Modicisalibacter</taxon>
    </lineage>
</organism>
<reference evidence="6 7" key="1">
    <citation type="submission" date="2016-11" db="EMBL/GenBank/DDBJ databases">
        <authorList>
            <person name="Jaros S."/>
            <person name="Januszkiewicz K."/>
            <person name="Wedrychowicz H."/>
        </authorList>
    </citation>
    <scope>NUCLEOTIDE SEQUENCE [LARGE SCALE GENOMIC DNA]</scope>
    <source>
        <strain evidence="6 7">DSM 19980</strain>
    </source>
</reference>
<dbReference type="NCBIfam" id="TIGR01509">
    <property type="entry name" value="HAD-SF-IA-v3"/>
    <property type="match status" value="1"/>
</dbReference>
<protein>
    <submittedName>
        <fullName evidence="6">Haloacid dehalogenase superfamily, subfamily IA, variant 2 with 3rd motif like haloacid dehalogenase/haloacid dehalogenase superfamily, subfamily IA, variant 3 with third motif having DD or ED</fullName>
    </submittedName>
</protein>
<dbReference type="InterPro" id="IPR006439">
    <property type="entry name" value="HAD-SF_hydro_IA"/>
</dbReference>
<dbReference type="InterPro" id="IPR023214">
    <property type="entry name" value="HAD_sf"/>
</dbReference>
<comment type="cofactor">
    <cofactor evidence="1">
        <name>Mg(2+)</name>
        <dbReference type="ChEBI" id="CHEBI:18420"/>
    </cofactor>
</comment>
<evidence type="ECO:0000256" key="3">
    <source>
        <dbReference type="ARBA" id="ARBA00022723"/>
    </source>
</evidence>
<name>A0A1M5AGL1_9GAMM</name>
<dbReference type="InterPro" id="IPR051600">
    <property type="entry name" value="Beta-PGM-like"/>
</dbReference>
<keyword evidence="4" id="KW-0460">Magnesium</keyword>
<dbReference type="RefSeq" id="WP_072822846.1">
    <property type="nucleotide sequence ID" value="NZ_FQUJ01000009.1"/>
</dbReference>
<dbReference type="InterPro" id="IPR023198">
    <property type="entry name" value="PGP-like_dom2"/>
</dbReference>
<dbReference type="Proteomes" id="UP000184346">
    <property type="component" value="Unassembled WGS sequence"/>
</dbReference>
<proteinExistence type="inferred from homology"/>
<dbReference type="AlphaFoldDB" id="A0A1M5AGL1"/>
<keyword evidence="7" id="KW-1185">Reference proteome</keyword>
<sequence>MIDVLFFDLDGTLSDTHGLARATWLEVLRPHGIDVDFEFYQENIRGLPHDEALENILPRLEERERSDLLDTQDSYYRNRLSATGPLPGLIPFLDRAGEKGYRLALVSNAPREIADEILHALGLEGQFDAKVFAEDAGVTKPDPAVYRLALERLGVAPDQGLAFEDSPKGVTAAIDAGLTVIAMATTHHPAELRDAGASLVVGDFVDAALDDMLERPEPLG</sequence>
<dbReference type="PRINTS" id="PR00413">
    <property type="entry name" value="HADHALOGNASE"/>
</dbReference>
<dbReference type="OrthoDB" id="9782449at2"/>
<dbReference type="Gene3D" id="1.10.150.240">
    <property type="entry name" value="Putative phosphatase, domain 2"/>
    <property type="match status" value="1"/>
</dbReference>
<evidence type="ECO:0000313" key="7">
    <source>
        <dbReference type="Proteomes" id="UP000184346"/>
    </source>
</evidence>
<dbReference type="EMBL" id="FQUJ01000009">
    <property type="protein sequence ID" value="SHF29267.1"/>
    <property type="molecule type" value="Genomic_DNA"/>
</dbReference>
<dbReference type="SFLD" id="SFLDG01129">
    <property type="entry name" value="C1.5:_HAD__Beta-PGM__Phosphata"/>
    <property type="match status" value="1"/>
</dbReference>
<dbReference type="PANTHER" id="PTHR46193:SF18">
    <property type="entry name" value="HEXITOL PHOSPHATASE B"/>
    <property type="match status" value="1"/>
</dbReference>
<dbReference type="Gene3D" id="3.40.50.1000">
    <property type="entry name" value="HAD superfamily/HAD-like"/>
    <property type="match status" value="1"/>
</dbReference>
<dbReference type="STRING" id="1121942.SAMN02745148_02250"/>
<keyword evidence="3" id="KW-0479">Metal-binding</keyword>
<dbReference type="Pfam" id="PF00702">
    <property type="entry name" value="Hydrolase"/>
    <property type="match status" value="1"/>
</dbReference>
<dbReference type="GO" id="GO:0046872">
    <property type="term" value="F:metal ion binding"/>
    <property type="evidence" value="ECO:0007669"/>
    <property type="project" value="UniProtKB-KW"/>
</dbReference>
<evidence type="ECO:0000256" key="2">
    <source>
        <dbReference type="ARBA" id="ARBA00006171"/>
    </source>
</evidence>
<evidence type="ECO:0000256" key="1">
    <source>
        <dbReference type="ARBA" id="ARBA00001946"/>
    </source>
</evidence>
<dbReference type="SFLD" id="SFLDG01135">
    <property type="entry name" value="C1.5.6:_HAD__Beta-PGM__Phospha"/>
    <property type="match status" value="1"/>
</dbReference>
<dbReference type="GO" id="GO:0003824">
    <property type="term" value="F:catalytic activity"/>
    <property type="evidence" value="ECO:0007669"/>
    <property type="project" value="UniProtKB-ARBA"/>
</dbReference>
<dbReference type="InterPro" id="IPR036412">
    <property type="entry name" value="HAD-like_sf"/>
</dbReference>
<accession>A0A1M5AGL1</accession>
<evidence type="ECO:0000256" key="5">
    <source>
        <dbReference type="ARBA" id="ARBA00023277"/>
    </source>
</evidence>
<dbReference type="SFLD" id="SFLDS00003">
    <property type="entry name" value="Haloacid_Dehalogenase"/>
    <property type="match status" value="1"/>
</dbReference>
<dbReference type="PANTHER" id="PTHR46193">
    <property type="entry name" value="6-PHOSPHOGLUCONATE PHOSPHATASE"/>
    <property type="match status" value="1"/>
</dbReference>
<evidence type="ECO:0000313" key="6">
    <source>
        <dbReference type="EMBL" id="SHF29267.1"/>
    </source>
</evidence>
<dbReference type="SUPFAM" id="SSF56784">
    <property type="entry name" value="HAD-like"/>
    <property type="match status" value="1"/>
</dbReference>
<evidence type="ECO:0000256" key="4">
    <source>
        <dbReference type="ARBA" id="ARBA00022842"/>
    </source>
</evidence>
<dbReference type="CDD" id="cd07505">
    <property type="entry name" value="HAD_BPGM-like"/>
    <property type="match status" value="1"/>
</dbReference>